<evidence type="ECO:0000259" key="2">
    <source>
        <dbReference type="Pfam" id="PF00385"/>
    </source>
</evidence>
<comment type="caution">
    <text evidence="4">The sequence shown here is derived from an EMBL/GenBank/DDBJ whole genome shotgun (WGS) entry which is preliminary data.</text>
</comment>
<proteinExistence type="predicted"/>
<evidence type="ECO:0000313" key="4">
    <source>
        <dbReference type="EMBL" id="TMW80465.1"/>
    </source>
</evidence>
<evidence type="ECO:0000256" key="1">
    <source>
        <dbReference type="SAM" id="Phobius"/>
    </source>
</evidence>
<sequence>SPMKGVMRFGKRGKLSWRHIGPFEVLKRVGEVAYELALPQGLSGVHPEPVAILDREKCKLRSREIASIKVQWKNRPVEESTWEKEADMQERYPYCLQIQVLLFALIFLLVIVRGRTMGKLIPRRTVISTTDRLGGLSFQNT</sequence>
<dbReference type="PANTHER" id="PTHR46148:SF60">
    <property type="entry name" value="CHROMO DOMAIN-CONTAINING PROTEIN"/>
    <property type="match status" value="1"/>
</dbReference>
<feature type="domain" description="Tf2-1-like SH3-like" evidence="3">
    <location>
        <begin position="7"/>
        <end position="46"/>
    </location>
</feature>
<accession>A0A6N2AEE0</accession>
<keyword evidence="1" id="KW-1133">Transmembrane helix</keyword>
<dbReference type="EMBL" id="RXGB01055844">
    <property type="protein sequence ID" value="TMW80465.1"/>
    <property type="molecule type" value="Genomic_DNA"/>
</dbReference>
<dbReference type="Pfam" id="PF00385">
    <property type="entry name" value="Chromo"/>
    <property type="match status" value="1"/>
</dbReference>
<keyword evidence="1" id="KW-0472">Membrane</keyword>
<protein>
    <recommendedName>
        <fullName evidence="5">Chromo domain-containing protein</fullName>
    </recommendedName>
</protein>
<reference evidence="4" key="1">
    <citation type="submission" date="2019-05" db="EMBL/GenBank/DDBJ databases">
        <title>The de novo reference genome and transcriptome assemblies of the wild tomato species Solanum chilense.</title>
        <authorList>
            <person name="Stam R."/>
            <person name="Nosenko T."/>
            <person name="Hoerger A.C."/>
            <person name="Stephan W."/>
            <person name="Seidel M.A."/>
            <person name="Kuhn J.M.M."/>
            <person name="Haberer G."/>
            <person name="Tellier A."/>
        </authorList>
    </citation>
    <scope>NUCLEOTIDE SEQUENCE</scope>
    <source>
        <tissue evidence="4">Mature leaves</tissue>
    </source>
</reference>
<gene>
    <name evidence="4" type="ORF">EJD97_019664</name>
</gene>
<dbReference type="InterPro" id="IPR056924">
    <property type="entry name" value="SH3_Tf2-1"/>
</dbReference>
<dbReference type="AlphaFoldDB" id="A0A6N2AEE0"/>
<evidence type="ECO:0000259" key="3">
    <source>
        <dbReference type="Pfam" id="PF24626"/>
    </source>
</evidence>
<name>A0A6N2AEE0_SOLCI</name>
<dbReference type="Pfam" id="PF24626">
    <property type="entry name" value="SH3_Tf2-1"/>
    <property type="match status" value="1"/>
</dbReference>
<dbReference type="InterPro" id="IPR023780">
    <property type="entry name" value="Chromo_domain"/>
</dbReference>
<dbReference type="PANTHER" id="PTHR46148">
    <property type="entry name" value="CHROMO DOMAIN-CONTAINING PROTEIN"/>
    <property type="match status" value="1"/>
</dbReference>
<feature type="domain" description="Chromo" evidence="2">
    <location>
        <begin position="49"/>
        <end position="97"/>
    </location>
</feature>
<keyword evidence="1" id="KW-0812">Transmembrane</keyword>
<organism evidence="4">
    <name type="scientific">Solanum chilense</name>
    <name type="common">Tomato</name>
    <name type="synonym">Lycopersicon chilense</name>
    <dbReference type="NCBI Taxonomy" id="4083"/>
    <lineage>
        <taxon>Eukaryota</taxon>
        <taxon>Viridiplantae</taxon>
        <taxon>Streptophyta</taxon>
        <taxon>Embryophyta</taxon>
        <taxon>Tracheophyta</taxon>
        <taxon>Spermatophyta</taxon>
        <taxon>Magnoliopsida</taxon>
        <taxon>eudicotyledons</taxon>
        <taxon>Gunneridae</taxon>
        <taxon>Pentapetalae</taxon>
        <taxon>asterids</taxon>
        <taxon>lamiids</taxon>
        <taxon>Solanales</taxon>
        <taxon>Solanaceae</taxon>
        <taxon>Solanoideae</taxon>
        <taxon>Solaneae</taxon>
        <taxon>Solanum</taxon>
        <taxon>Solanum subgen. Lycopersicon</taxon>
    </lineage>
</organism>
<dbReference type="InterPro" id="IPR016197">
    <property type="entry name" value="Chromo-like_dom_sf"/>
</dbReference>
<dbReference type="SUPFAM" id="SSF54160">
    <property type="entry name" value="Chromo domain-like"/>
    <property type="match status" value="1"/>
</dbReference>
<feature type="non-terminal residue" evidence="4">
    <location>
        <position position="1"/>
    </location>
</feature>
<evidence type="ECO:0008006" key="5">
    <source>
        <dbReference type="Google" id="ProtNLM"/>
    </source>
</evidence>
<feature type="transmembrane region" description="Helical" evidence="1">
    <location>
        <begin position="96"/>
        <end position="114"/>
    </location>
</feature>